<keyword evidence="2 5" id="KW-0812">Transmembrane</keyword>
<dbReference type="GO" id="GO:0016020">
    <property type="term" value="C:membrane"/>
    <property type="evidence" value="ECO:0007669"/>
    <property type="project" value="UniProtKB-SubCell"/>
</dbReference>
<dbReference type="GO" id="GO:0016787">
    <property type="term" value="F:hydrolase activity"/>
    <property type="evidence" value="ECO:0007669"/>
    <property type="project" value="InterPro"/>
</dbReference>
<comment type="caution">
    <text evidence="7">The sequence shown here is derived from an EMBL/GenBank/DDBJ whole genome shotgun (WGS) entry which is preliminary data.</text>
</comment>
<dbReference type="GO" id="GO:0005783">
    <property type="term" value="C:endoplasmic reticulum"/>
    <property type="evidence" value="ECO:0007669"/>
    <property type="project" value="TreeGrafter"/>
</dbReference>
<dbReference type="Pfam" id="PF00149">
    <property type="entry name" value="Metallophos"/>
    <property type="match status" value="1"/>
</dbReference>
<comment type="subcellular location">
    <subcellularLocation>
        <location evidence="1">Membrane</location>
        <topology evidence="1">Multi-pass membrane protein</topology>
    </subcellularLocation>
</comment>
<dbReference type="PANTHER" id="PTHR13315">
    <property type="entry name" value="METALLO PHOSPHOESTERASE RELATED"/>
    <property type="match status" value="1"/>
</dbReference>
<dbReference type="SUPFAM" id="SSF56300">
    <property type="entry name" value="Metallo-dependent phosphatases"/>
    <property type="match status" value="1"/>
</dbReference>
<keyword evidence="3 5" id="KW-1133">Transmembrane helix</keyword>
<keyword evidence="8" id="KW-1185">Reference proteome</keyword>
<proteinExistence type="predicted"/>
<dbReference type="PANTHER" id="PTHR13315:SF4">
    <property type="entry name" value="METALLOPHOSPHOESTERASE, ISOFORM E"/>
    <property type="match status" value="1"/>
</dbReference>
<evidence type="ECO:0000313" key="8">
    <source>
        <dbReference type="Proteomes" id="UP001107558"/>
    </source>
</evidence>
<evidence type="ECO:0000256" key="4">
    <source>
        <dbReference type="ARBA" id="ARBA00023136"/>
    </source>
</evidence>
<evidence type="ECO:0000259" key="6">
    <source>
        <dbReference type="Pfam" id="PF00149"/>
    </source>
</evidence>
<organism evidence="7 8">
    <name type="scientific">Polypedilum vanderplanki</name>
    <name type="common">Sleeping chironomid midge</name>
    <dbReference type="NCBI Taxonomy" id="319348"/>
    <lineage>
        <taxon>Eukaryota</taxon>
        <taxon>Metazoa</taxon>
        <taxon>Ecdysozoa</taxon>
        <taxon>Arthropoda</taxon>
        <taxon>Hexapoda</taxon>
        <taxon>Insecta</taxon>
        <taxon>Pterygota</taxon>
        <taxon>Neoptera</taxon>
        <taxon>Endopterygota</taxon>
        <taxon>Diptera</taxon>
        <taxon>Nematocera</taxon>
        <taxon>Chironomoidea</taxon>
        <taxon>Chironomidae</taxon>
        <taxon>Chironominae</taxon>
        <taxon>Polypedilum</taxon>
        <taxon>Polypedilum</taxon>
    </lineage>
</organism>
<keyword evidence="4 5" id="KW-0472">Membrane</keyword>
<evidence type="ECO:0000256" key="2">
    <source>
        <dbReference type="ARBA" id="ARBA00022692"/>
    </source>
</evidence>
<dbReference type="Gene3D" id="3.60.21.10">
    <property type="match status" value="1"/>
</dbReference>
<evidence type="ECO:0000256" key="1">
    <source>
        <dbReference type="ARBA" id="ARBA00004141"/>
    </source>
</evidence>
<dbReference type="InterPro" id="IPR033308">
    <property type="entry name" value="PGAP5/Cdc1/Ted1"/>
</dbReference>
<dbReference type="EMBL" id="JADBJN010000004">
    <property type="protein sequence ID" value="KAG5669531.1"/>
    <property type="molecule type" value="Genomic_DNA"/>
</dbReference>
<dbReference type="Proteomes" id="UP001107558">
    <property type="component" value="Chromosome 4"/>
</dbReference>
<gene>
    <name evidence="7" type="ORF">PVAND_017418</name>
</gene>
<dbReference type="InterPro" id="IPR004843">
    <property type="entry name" value="Calcineurin-like_PHP"/>
</dbReference>
<feature type="transmembrane region" description="Helical" evidence="5">
    <location>
        <begin position="294"/>
        <end position="314"/>
    </location>
</feature>
<dbReference type="OrthoDB" id="5977743at2759"/>
<protein>
    <recommendedName>
        <fullName evidence="6">Calcineurin-like phosphoesterase domain-containing protein</fullName>
    </recommendedName>
</protein>
<feature type="domain" description="Calcineurin-like phosphoesterase" evidence="6">
    <location>
        <begin position="39"/>
        <end position="219"/>
    </location>
</feature>
<name>A0A9J6BIZ7_POLVA</name>
<evidence type="ECO:0000256" key="3">
    <source>
        <dbReference type="ARBA" id="ARBA00022989"/>
    </source>
</evidence>
<feature type="transmembrane region" description="Helical" evidence="5">
    <location>
        <begin position="7"/>
        <end position="28"/>
    </location>
</feature>
<dbReference type="GO" id="GO:0006506">
    <property type="term" value="P:GPI anchor biosynthetic process"/>
    <property type="evidence" value="ECO:0007669"/>
    <property type="project" value="InterPro"/>
</dbReference>
<sequence>MWHLRLITIFILIFFNEFLIYKLQSFFWSKIPCTENCTKILFIADPQILGNNHELLIARVDSDQHMKKNFKEVFKFVKPDLVIFLGDLMDEGSIASDRQFLDYYKRFLKIFPISRNETEVIFISGDNDIGGEGYEKVEIKNVKRFNAIFGNETNWSFGNLEIFHVDRIQMKIPEIKNEVEGLIKIIIGHCSILHHPDSTSRKALEKIKPNLIFSAHDHQSMLLTFNPASNFYPKIEKISSKIEIKFENESLKEIQIPVANYRMGTLTIGYGQAAITNDGVIYEPIFVLSRFYQFGIYFGFFIVYLFIICCWKILKKFWRIRKRRKNYRKLINEA</sequence>
<evidence type="ECO:0000313" key="7">
    <source>
        <dbReference type="EMBL" id="KAG5669531.1"/>
    </source>
</evidence>
<dbReference type="InterPro" id="IPR029052">
    <property type="entry name" value="Metallo-depent_PP-like"/>
</dbReference>
<dbReference type="AlphaFoldDB" id="A0A9J6BIZ7"/>
<reference evidence="7" key="1">
    <citation type="submission" date="2021-03" db="EMBL/GenBank/DDBJ databases">
        <title>Chromosome level genome of the anhydrobiotic midge Polypedilum vanderplanki.</title>
        <authorList>
            <person name="Yoshida Y."/>
            <person name="Kikawada T."/>
            <person name="Gusev O."/>
        </authorList>
    </citation>
    <scope>NUCLEOTIDE SEQUENCE</scope>
    <source>
        <strain evidence="7">NIAS01</strain>
        <tissue evidence="7">Whole body or cell culture</tissue>
    </source>
</reference>
<accession>A0A9J6BIZ7</accession>
<evidence type="ECO:0000256" key="5">
    <source>
        <dbReference type="SAM" id="Phobius"/>
    </source>
</evidence>